<dbReference type="Pfam" id="PF05075">
    <property type="entry name" value="DUF684"/>
    <property type="match status" value="1"/>
</dbReference>
<evidence type="ECO:0000256" key="1">
    <source>
        <dbReference type="SAM" id="Coils"/>
    </source>
</evidence>
<keyword evidence="3" id="KW-1185">Reference proteome</keyword>
<dbReference type="AlphaFoldDB" id="G0P047"/>
<organism evidence="3">
    <name type="scientific">Caenorhabditis brenneri</name>
    <name type="common">Nematode worm</name>
    <dbReference type="NCBI Taxonomy" id="135651"/>
    <lineage>
        <taxon>Eukaryota</taxon>
        <taxon>Metazoa</taxon>
        <taxon>Ecdysozoa</taxon>
        <taxon>Nematoda</taxon>
        <taxon>Chromadorea</taxon>
        <taxon>Rhabditida</taxon>
        <taxon>Rhabditina</taxon>
        <taxon>Rhabditomorpha</taxon>
        <taxon>Rhabditoidea</taxon>
        <taxon>Rhabditidae</taxon>
        <taxon>Peloderinae</taxon>
        <taxon>Caenorhabditis</taxon>
    </lineage>
</organism>
<accession>G0P047</accession>
<gene>
    <name evidence="2" type="ORF">CAEBREN_21114</name>
</gene>
<dbReference type="PANTHER" id="PTHR31464:SF3">
    <property type="entry name" value="AAA DOMAIN-CONTAINING PROTEIN-RELATED"/>
    <property type="match status" value="1"/>
</dbReference>
<dbReference type="eggNOG" id="ENOG502T3F9">
    <property type="taxonomic scope" value="Eukaryota"/>
</dbReference>
<dbReference type="InterPro" id="IPR007767">
    <property type="entry name" value="DUF684"/>
</dbReference>
<evidence type="ECO:0000313" key="2">
    <source>
        <dbReference type="EMBL" id="EGT41596.1"/>
    </source>
</evidence>
<dbReference type="EMBL" id="GL379996">
    <property type="protein sequence ID" value="EGT41596.1"/>
    <property type="molecule type" value="Genomic_DNA"/>
</dbReference>
<feature type="coiled-coil region" evidence="1">
    <location>
        <begin position="349"/>
        <end position="376"/>
    </location>
</feature>
<reference evidence="3" key="1">
    <citation type="submission" date="2011-07" db="EMBL/GenBank/DDBJ databases">
        <authorList>
            <consortium name="Caenorhabditis brenneri Sequencing and Analysis Consortium"/>
            <person name="Wilson R.K."/>
        </authorList>
    </citation>
    <scope>NUCLEOTIDE SEQUENCE [LARGE SCALE GENOMIC DNA]</scope>
    <source>
        <strain evidence="3">PB2801</strain>
    </source>
</reference>
<proteinExistence type="predicted"/>
<dbReference type="STRING" id="135651.G0P047"/>
<protein>
    <submittedName>
        <fullName evidence="2">Uncharacterized protein</fullName>
    </submittedName>
</protein>
<sequence length="456" mass="52275">MADTIDKVVLRSEHGADKEFIPNDGEKLAVKITQVKLRSTVLTPVQVDEAKANITNTIGIVDSILETEKALAIPELQNQLNAVQGVGDIIKGVTKMIPGAPNPMVERLNELEKKIEKLGEKMSANFAEMKSFMTEVKFFMNIMSPTSTLMSCMRDCLKYPRQESVLNFKRAYRQHSTLHLAYKLMTYLEKRATNPLRMAMDAEKGKTKATFKKWMDIFRQLLAQFLFLEAFATGILGIHGSYTLGLLIERATEVLVVIKEWKEEYLKDEQYWEEVKEFMPAFMNTNKAMKNDEKAKQIAAKLETYLTNDAFYVLVSLYGTRFVDCDAHCNFFKEQLVECWNIAGNTAFIYRSREAHKKTEEEFKQLEKEVEAVRNNKLDYSGGIGRGTMHGMIKRDLVDSKLFSTDGFIYLIQAGRELHIMSANCPGHQWGPGWWITANMKQWARVLPFKILVAFY</sequence>
<dbReference type="Proteomes" id="UP000008068">
    <property type="component" value="Unassembled WGS sequence"/>
</dbReference>
<evidence type="ECO:0000313" key="3">
    <source>
        <dbReference type="Proteomes" id="UP000008068"/>
    </source>
</evidence>
<name>G0P047_CAEBE</name>
<dbReference type="InParanoid" id="G0P047"/>
<dbReference type="HOGENOM" id="CLU_040461_1_1_1"/>
<keyword evidence="1" id="KW-0175">Coiled coil</keyword>
<dbReference type="PANTHER" id="PTHR31464">
    <property type="entry name" value="PROTEIN CBG01266"/>
    <property type="match status" value="1"/>
</dbReference>